<comment type="caution">
    <text evidence="7">The sequence shown here is derived from an EMBL/GenBank/DDBJ whole genome shotgun (WGS) entry which is preliminary data.</text>
</comment>
<dbReference type="AlphaFoldDB" id="A0A561EA75"/>
<comment type="pathway">
    <text evidence="3 4">Cofactor biosynthesis; coenzyme A biosynthesis; CoA from (R)-pantothenate: step 2/5.</text>
</comment>
<dbReference type="InterPro" id="IPR007085">
    <property type="entry name" value="DNA/pantothenate-metab_flavo_C"/>
</dbReference>
<keyword evidence="3 4" id="KW-0288">FMN</keyword>
<dbReference type="InterPro" id="IPR003382">
    <property type="entry name" value="Flavoprotein"/>
</dbReference>
<dbReference type="InterPro" id="IPR036551">
    <property type="entry name" value="Flavin_trans-like"/>
</dbReference>
<keyword evidence="1 3" id="KW-0210">Decarboxylase</keyword>
<dbReference type="UniPathway" id="UPA00241">
    <property type="reaction ID" value="UER00353"/>
</dbReference>
<comment type="catalytic activity">
    <reaction evidence="3 4">
        <text>(R)-4'-phosphopantothenate + L-cysteine + CTP = N-[(R)-4-phosphopantothenoyl]-L-cysteine + CMP + diphosphate + H(+)</text>
        <dbReference type="Rhea" id="RHEA:19397"/>
        <dbReference type="ChEBI" id="CHEBI:10986"/>
        <dbReference type="ChEBI" id="CHEBI:15378"/>
        <dbReference type="ChEBI" id="CHEBI:33019"/>
        <dbReference type="ChEBI" id="CHEBI:35235"/>
        <dbReference type="ChEBI" id="CHEBI:37563"/>
        <dbReference type="ChEBI" id="CHEBI:59458"/>
        <dbReference type="ChEBI" id="CHEBI:60377"/>
        <dbReference type="EC" id="6.3.2.5"/>
    </reaction>
</comment>
<evidence type="ECO:0000313" key="7">
    <source>
        <dbReference type="EMBL" id="TWE12534.1"/>
    </source>
</evidence>
<feature type="binding site" evidence="3">
    <location>
        <position position="286"/>
    </location>
    <ligand>
        <name>CTP</name>
        <dbReference type="ChEBI" id="CHEBI:37563"/>
    </ligand>
</feature>
<dbReference type="GO" id="GO:0015941">
    <property type="term" value="P:pantothenate catabolic process"/>
    <property type="evidence" value="ECO:0007669"/>
    <property type="project" value="InterPro"/>
</dbReference>
<dbReference type="Gene3D" id="3.40.50.10300">
    <property type="entry name" value="CoaB-like"/>
    <property type="match status" value="1"/>
</dbReference>
<comment type="pathway">
    <text evidence="3 4">Cofactor biosynthesis; coenzyme A biosynthesis; CoA from (R)-pantothenate: step 3/5.</text>
</comment>
<dbReference type="EMBL" id="VIVQ01000001">
    <property type="protein sequence ID" value="TWE12534.1"/>
    <property type="molecule type" value="Genomic_DNA"/>
</dbReference>
<reference evidence="7 8" key="1">
    <citation type="submission" date="2019-06" db="EMBL/GenBank/DDBJ databases">
        <title>Sequencing the genomes of 1000 actinobacteria strains.</title>
        <authorList>
            <person name="Klenk H.-P."/>
        </authorList>
    </citation>
    <scope>NUCLEOTIDE SEQUENCE [LARGE SCALE GENOMIC DNA]</scope>
    <source>
        <strain evidence="7 8">DSM 19560</strain>
    </source>
</reference>
<dbReference type="InterPro" id="IPR005252">
    <property type="entry name" value="CoaBC"/>
</dbReference>
<dbReference type="Proteomes" id="UP000318297">
    <property type="component" value="Unassembled WGS sequence"/>
</dbReference>
<comment type="catalytic activity">
    <reaction evidence="3 4">
        <text>N-[(R)-4-phosphopantothenoyl]-L-cysteine + H(+) = (R)-4'-phosphopantetheine + CO2</text>
        <dbReference type="Rhea" id="RHEA:16793"/>
        <dbReference type="ChEBI" id="CHEBI:15378"/>
        <dbReference type="ChEBI" id="CHEBI:16526"/>
        <dbReference type="ChEBI" id="CHEBI:59458"/>
        <dbReference type="ChEBI" id="CHEBI:61723"/>
        <dbReference type="EC" id="4.1.1.36"/>
    </reaction>
</comment>
<feature type="binding site" evidence="3">
    <location>
        <position position="325"/>
    </location>
    <ligand>
        <name>CTP</name>
        <dbReference type="ChEBI" id="CHEBI:37563"/>
    </ligand>
</feature>
<feature type="region of interest" description="Phosphopantothenate--cysteine ligase" evidence="3">
    <location>
        <begin position="188"/>
        <end position="406"/>
    </location>
</feature>
<dbReference type="GO" id="GO:0046872">
    <property type="term" value="F:metal ion binding"/>
    <property type="evidence" value="ECO:0007669"/>
    <property type="project" value="UniProtKB-KW"/>
</dbReference>
<dbReference type="GO" id="GO:0071513">
    <property type="term" value="C:phosphopantothenoylcysteine decarboxylase complex"/>
    <property type="evidence" value="ECO:0007669"/>
    <property type="project" value="TreeGrafter"/>
</dbReference>
<protein>
    <recommendedName>
        <fullName evidence="3">Coenzyme A biosynthesis bifunctional protein CoaBC</fullName>
    </recommendedName>
    <alternativeName>
        <fullName evidence="3">DNA/pantothenate metabolism flavoprotein</fullName>
    </alternativeName>
    <alternativeName>
        <fullName evidence="3">Phosphopantothenoylcysteine synthetase/decarboxylase</fullName>
        <shortName evidence="3">PPCS-PPCDC</shortName>
    </alternativeName>
    <domain>
        <recommendedName>
            <fullName evidence="3">Phosphopantothenoylcysteine decarboxylase</fullName>
            <shortName evidence="3">PPC decarboxylase</shortName>
            <shortName evidence="3">PPC-DC</shortName>
            <ecNumber evidence="3">4.1.1.36</ecNumber>
        </recommendedName>
        <alternativeName>
            <fullName evidence="3">CoaC</fullName>
        </alternativeName>
    </domain>
    <domain>
        <recommendedName>
            <fullName evidence="3">Phosphopantothenate--cysteine ligase</fullName>
            <ecNumber evidence="3">6.3.2.5</ecNumber>
        </recommendedName>
        <alternativeName>
            <fullName evidence="3">CoaB</fullName>
        </alternativeName>
        <alternativeName>
            <fullName evidence="3">Phosphopantothenoylcysteine synthetase</fullName>
            <shortName evidence="3">PPC synthetase</shortName>
            <shortName evidence="3">PPC-S</shortName>
        </alternativeName>
    </domain>
</protein>
<dbReference type="PANTHER" id="PTHR14359:SF6">
    <property type="entry name" value="PHOSPHOPANTOTHENOYLCYSTEINE DECARBOXYLASE"/>
    <property type="match status" value="1"/>
</dbReference>
<keyword evidence="3 4" id="KW-0436">Ligase</keyword>
<dbReference type="HAMAP" id="MF_02225">
    <property type="entry name" value="CoaBC"/>
    <property type="match status" value="1"/>
</dbReference>
<keyword evidence="2 3" id="KW-0456">Lyase</keyword>
<comment type="cofactor">
    <cofactor evidence="3">
        <name>Mg(2+)</name>
        <dbReference type="ChEBI" id="CHEBI:18420"/>
    </cofactor>
</comment>
<gene>
    <name evidence="3" type="primary">coaBC</name>
    <name evidence="7" type="ORF">BKA23_1346</name>
</gene>
<evidence type="ECO:0000256" key="1">
    <source>
        <dbReference type="ARBA" id="ARBA00022793"/>
    </source>
</evidence>
<evidence type="ECO:0000259" key="5">
    <source>
        <dbReference type="Pfam" id="PF02441"/>
    </source>
</evidence>
<keyword evidence="3" id="KW-0460">Magnesium</keyword>
<dbReference type="GO" id="GO:0004633">
    <property type="term" value="F:phosphopantothenoylcysteine decarboxylase activity"/>
    <property type="evidence" value="ECO:0007669"/>
    <property type="project" value="UniProtKB-UniRule"/>
</dbReference>
<keyword evidence="3 4" id="KW-0285">Flavoprotein</keyword>
<evidence type="ECO:0000256" key="4">
    <source>
        <dbReference type="RuleBase" id="RU364078"/>
    </source>
</evidence>
<keyword evidence="3" id="KW-0479">Metal-binding</keyword>
<comment type="similarity">
    <text evidence="3 4">In the C-terminal section; belongs to the PPC synthetase family.</text>
</comment>
<dbReference type="GO" id="GO:0004632">
    <property type="term" value="F:phosphopantothenate--cysteine ligase activity"/>
    <property type="evidence" value="ECO:0007669"/>
    <property type="project" value="UniProtKB-UniRule"/>
</dbReference>
<feature type="region of interest" description="Phosphopantothenoylcysteine decarboxylase" evidence="3">
    <location>
        <begin position="1"/>
        <end position="187"/>
    </location>
</feature>
<dbReference type="SUPFAM" id="SSF102645">
    <property type="entry name" value="CoaB-like"/>
    <property type="match status" value="1"/>
</dbReference>
<comment type="similarity">
    <text evidence="3 4">In the N-terminal section; belongs to the HFCD (homo-oligomeric flavin containing Cys decarboxylase) superfamily.</text>
</comment>
<evidence type="ECO:0000313" key="8">
    <source>
        <dbReference type="Proteomes" id="UP000318297"/>
    </source>
</evidence>
<comment type="function">
    <text evidence="3">Catalyzes two sequential steps in the biosynthesis of coenzyme A. In the first step cysteine is conjugated to 4'-phosphopantothenate to form 4-phosphopantothenoylcysteine. In the second step the latter compound is decarboxylated to form 4'-phosphopantotheine.</text>
</comment>
<feature type="binding site" evidence="3">
    <location>
        <position position="276"/>
    </location>
    <ligand>
        <name>CTP</name>
        <dbReference type="ChEBI" id="CHEBI:37563"/>
    </ligand>
</feature>
<dbReference type="NCBIfam" id="TIGR00521">
    <property type="entry name" value="coaBC_dfp"/>
    <property type="match status" value="1"/>
</dbReference>
<keyword evidence="3" id="KW-0511">Multifunctional enzyme</keyword>
<dbReference type="GO" id="GO:0015937">
    <property type="term" value="P:coenzyme A biosynthetic process"/>
    <property type="evidence" value="ECO:0007669"/>
    <property type="project" value="UniProtKB-UniRule"/>
</dbReference>
<evidence type="ECO:0000256" key="3">
    <source>
        <dbReference type="HAMAP-Rule" id="MF_02225"/>
    </source>
</evidence>
<evidence type="ECO:0000256" key="2">
    <source>
        <dbReference type="ARBA" id="ARBA00023239"/>
    </source>
</evidence>
<name>A0A561EA75_9MICO</name>
<feature type="binding site" evidence="3">
    <location>
        <position position="343"/>
    </location>
    <ligand>
        <name>CTP</name>
        <dbReference type="ChEBI" id="CHEBI:37563"/>
    </ligand>
</feature>
<dbReference type="Pfam" id="PF02441">
    <property type="entry name" value="Flavoprotein"/>
    <property type="match status" value="1"/>
</dbReference>
<comment type="cofactor">
    <cofactor evidence="3">
        <name>FMN</name>
        <dbReference type="ChEBI" id="CHEBI:58210"/>
    </cofactor>
    <text evidence="3">Binds 1 FMN per subunit.</text>
</comment>
<dbReference type="SUPFAM" id="SSF52507">
    <property type="entry name" value="Homo-oligomeric flavin-containing Cys decarboxylases, HFCD"/>
    <property type="match status" value="1"/>
</dbReference>
<dbReference type="PANTHER" id="PTHR14359">
    <property type="entry name" value="HOMO-OLIGOMERIC FLAVIN CONTAINING CYS DECARBOXYLASE FAMILY"/>
    <property type="match status" value="1"/>
</dbReference>
<dbReference type="Gene3D" id="3.40.50.1950">
    <property type="entry name" value="Flavin prenyltransferase-like"/>
    <property type="match status" value="1"/>
</dbReference>
<feature type="domain" description="Flavoprotein" evidence="5">
    <location>
        <begin position="1"/>
        <end position="169"/>
    </location>
</feature>
<proteinExistence type="inferred from homology"/>
<accession>A0A561EA75</accession>
<dbReference type="EC" id="4.1.1.36" evidence="3"/>
<feature type="domain" description="DNA/pantothenate metabolism flavoprotein C-terminal" evidence="6">
    <location>
        <begin position="183"/>
        <end position="400"/>
    </location>
</feature>
<dbReference type="OrthoDB" id="9802554at2"/>
<evidence type="ECO:0000259" key="6">
    <source>
        <dbReference type="Pfam" id="PF04127"/>
    </source>
</evidence>
<comment type="function">
    <text evidence="4">Catalyzes two steps in the biosynthesis of coenzyme A. In the first step cysteine is conjugated to 4'-phosphopantothenate to form 4-phosphopantothenoylcysteine, in the latter compound is decarboxylated to form 4'-phosphopantotheine.</text>
</comment>
<feature type="binding site" evidence="3">
    <location>
        <begin position="304"/>
        <end position="307"/>
    </location>
    <ligand>
        <name>CTP</name>
        <dbReference type="ChEBI" id="CHEBI:37563"/>
    </ligand>
</feature>
<dbReference type="Pfam" id="PF04127">
    <property type="entry name" value="DFP"/>
    <property type="match status" value="1"/>
</dbReference>
<feature type="binding site" evidence="3">
    <location>
        <position position="347"/>
    </location>
    <ligand>
        <name>CTP</name>
        <dbReference type="ChEBI" id="CHEBI:37563"/>
    </ligand>
</feature>
<dbReference type="RefSeq" id="WP_145226613.1">
    <property type="nucleotide sequence ID" value="NZ_VIVQ01000001.1"/>
</dbReference>
<sequence length="406" mass="41840">MRIVLGVSGGIAAYKACSLLRLFTEAGHDVTVVPTAAALEFVGAPTWAALSGKPVSTQVWTSVEQVPHVRLGQQADLVVVAPATADLLARAAHGLADDLLSNVLLTARCPVVLAPAMHTEMWQHPATTANVATLRARGVHVIDPASGRLTGADSGPGRLPEPEDIAAFCESVVAGGTAAEGALTGLHVVVSAGGTREPIDPVRYLGNRSSGKQGYALARVARDRGAQVTLISANVSLPAPSGVEVVAVETTRDLQQAVMAAAAGADVVVMAAAPADFRPASYADHKIKKSDSTPGLHLDLVENPDIVRGLVAGRGESRSPLIVSFAAETGDASASVMDHARAKFARKGSDLQVVNEVGPGLTFGQDDAVIRILRRDGGPDEPIGPADKVTLAAAVWDAIQHELTSI</sequence>
<comment type="caution">
    <text evidence="3">Lacks conserved residue(s) required for the propagation of feature annotation.</text>
</comment>
<dbReference type="EC" id="6.3.2.5" evidence="3"/>
<dbReference type="InterPro" id="IPR035929">
    <property type="entry name" value="CoaB-like_sf"/>
</dbReference>
<dbReference type="GO" id="GO:0010181">
    <property type="term" value="F:FMN binding"/>
    <property type="evidence" value="ECO:0007669"/>
    <property type="project" value="UniProtKB-UniRule"/>
</dbReference>
<organism evidence="7 8">
    <name type="scientific">Rudaeicoccus suwonensis</name>
    <dbReference type="NCBI Taxonomy" id="657409"/>
    <lineage>
        <taxon>Bacteria</taxon>
        <taxon>Bacillati</taxon>
        <taxon>Actinomycetota</taxon>
        <taxon>Actinomycetes</taxon>
        <taxon>Micrococcales</taxon>
        <taxon>Dermacoccaceae</taxon>
        <taxon>Rudaeicoccus</taxon>
    </lineage>
</organism>
<keyword evidence="8" id="KW-1185">Reference proteome</keyword>